<gene>
    <name evidence="1" type="ORF">P5F74_04905</name>
</gene>
<dbReference type="RefSeq" id="WP_328236678.1">
    <property type="nucleotide sequence ID" value="NZ_JAROAS010000006.1"/>
</dbReference>
<evidence type="ECO:0000313" key="1">
    <source>
        <dbReference type="EMBL" id="MED4127474.1"/>
    </source>
</evidence>
<accession>A0ABU6NJ49</accession>
<dbReference type="Proteomes" id="UP001341820">
    <property type="component" value="Unassembled WGS sequence"/>
</dbReference>
<proteinExistence type="predicted"/>
<reference evidence="1 2" key="1">
    <citation type="submission" date="2023-03" db="EMBL/GenBank/DDBJ databases">
        <title>Bacillus Genome Sequencing.</title>
        <authorList>
            <person name="Dunlap C."/>
        </authorList>
    </citation>
    <scope>NUCLEOTIDE SEQUENCE [LARGE SCALE GENOMIC DNA]</scope>
    <source>
        <strain evidence="1 2">B-4107</strain>
    </source>
</reference>
<dbReference type="EMBL" id="JAROAS010000006">
    <property type="protein sequence ID" value="MED4127474.1"/>
    <property type="molecule type" value="Genomic_DNA"/>
</dbReference>
<protein>
    <submittedName>
        <fullName evidence="1">Uncharacterized protein</fullName>
    </submittedName>
</protein>
<evidence type="ECO:0000313" key="2">
    <source>
        <dbReference type="Proteomes" id="UP001341820"/>
    </source>
</evidence>
<organism evidence="1 2">
    <name type="scientific">Shouchella miscanthi</name>
    <dbReference type="NCBI Taxonomy" id="2598861"/>
    <lineage>
        <taxon>Bacteria</taxon>
        <taxon>Bacillati</taxon>
        <taxon>Bacillota</taxon>
        <taxon>Bacilli</taxon>
        <taxon>Bacillales</taxon>
        <taxon>Bacillaceae</taxon>
        <taxon>Shouchella</taxon>
    </lineage>
</organism>
<sequence length="248" mass="27433">MSLITGVVHNDYVMLTGDRATIALTYDVFDDGEVTKRCFNTVEIDTPKVEQLTTKVLLGITGCVDIGVKLRNFLRDRIKLDDNLSECADLLEFFIRELETDTSDEASWFLSDVGADTSVYMLGFTSEGRQGIASYDSGLNAKVNVELQGASDYMSFADGVGTKALDDPFELTEKQHPGILTFMQRADDIHRVISYANPRLVSQQYDLITLDREGNVTVSAFSTEDRYGELAGKDVGVFVSDVNAIYAE</sequence>
<keyword evidence="2" id="KW-1185">Reference proteome</keyword>
<name>A0ABU6NJ49_9BACI</name>
<comment type="caution">
    <text evidence="1">The sequence shown here is derived from an EMBL/GenBank/DDBJ whole genome shotgun (WGS) entry which is preliminary data.</text>
</comment>